<protein>
    <submittedName>
        <fullName evidence="1">Uncharacterized protein</fullName>
    </submittedName>
</protein>
<dbReference type="RefSeq" id="WP_166305025.1">
    <property type="nucleotide sequence ID" value="NZ_CAWPIB010000007.1"/>
</dbReference>
<organism evidence="1 2">
    <name type="scientific">Photorhabdus cinerea</name>
    <dbReference type="NCBI Taxonomy" id="471575"/>
    <lineage>
        <taxon>Bacteria</taxon>
        <taxon>Pseudomonadati</taxon>
        <taxon>Pseudomonadota</taxon>
        <taxon>Gammaproteobacteria</taxon>
        <taxon>Enterobacterales</taxon>
        <taxon>Morganellaceae</taxon>
        <taxon>Photorhabdus</taxon>
    </lineage>
</organism>
<reference evidence="1 2" key="1">
    <citation type="submission" date="2018-02" db="EMBL/GenBank/DDBJ databases">
        <authorList>
            <person name="Machado R.A."/>
        </authorList>
    </citation>
    <scope>NUCLEOTIDE SEQUENCE [LARGE SCALE GENOMIC DNA]</scope>
    <source>
        <strain evidence="1 2">DSM 19724</strain>
    </source>
</reference>
<dbReference type="AlphaFoldDB" id="A0A7X5QDA7"/>
<dbReference type="EMBL" id="PUJW01000007">
    <property type="protein sequence ID" value="NHB92246.1"/>
    <property type="molecule type" value="Genomic_DNA"/>
</dbReference>
<evidence type="ECO:0000313" key="1">
    <source>
        <dbReference type="EMBL" id="NHB92246.1"/>
    </source>
</evidence>
<gene>
    <name evidence="1" type="ORF">C5469_08825</name>
</gene>
<comment type="caution">
    <text evidence="1">The sequence shown here is derived from an EMBL/GenBank/DDBJ whole genome shotgun (WGS) entry which is preliminary data.</text>
</comment>
<accession>A0A7X5QDA7</accession>
<evidence type="ECO:0000313" key="2">
    <source>
        <dbReference type="Proteomes" id="UP000591844"/>
    </source>
</evidence>
<keyword evidence="2" id="KW-1185">Reference proteome</keyword>
<name>A0A7X5QDA7_9GAMM</name>
<proteinExistence type="predicted"/>
<dbReference type="Proteomes" id="UP000591844">
    <property type="component" value="Unassembled WGS sequence"/>
</dbReference>
<sequence length="407" mass="44505">MITLPAVKTSADSPVQLFTLEGAGKPSIGLLFDSSMTGVSLFLNTFTLSDVLTQTEYARNNPLQPGPTYMNLLRFSTAVIGMSADLASIGSTLASKVNSPIVKALMNGIKVPTINTSMVSQFSRVAGSVAGYLGAMVSFYDASNAFKVGNKVEGYSQVAIGTGSIILTTAVWIGVAAGTFLTGGVLTAIVAGANLFIGGSIVQASSAWSDLEKVLNNCFWGAGKKYDFWPEDERPSILGQLKTARKMDNVTQNCFSIENQEFLNLFIQPQLKIQQGIGITTYRFTLPAFQMSLSNIRRVFVTPSRTPYYWEGKVDYIEINRLKYTPDAFRNAKFREAQEQAKLTLNGDTATLEITVTETMGVYPRSSELYWYYEQSENVIAPLRYLQGEVPTAENIIKGSFDGERIL</sequence>